<keyword evidence="3" id="KW-1185">Reference proteome</keyword>
<keyword evidence="1" id="KW-1133">Transmembrane helix</keyword>
<feature type="transmembrane region" description="Helical" evidence="1">
    <location>
        <begin position="35"/>
        <end position="55"/>
    </location>
</feature>
<gene>
    <name evidence="2" type="ORF">TorRG33x02_070660</name>
</gene>
<dbReference type="EMBL" id="JXTC01000034">
    <property type="protein sequence ID" value="PON97016.1"/>
    <property type="molecule type" value="Genomic_DNA"/>
</dbReference>
<dbReference type="InParanoid" id="A0A2P5FGW7"/>
<evidence type="ECO:0000256" key="1">
    <source>
        <dbReference type="SAM" id="Phobius"/>
    </source>
</evidence>
<dbReference type="Proteomes" id="UP000237000">
    <property type="component" value="Unassembled WGS sequence"/>
</dbReference>
<keyword evidence="1" id="KW-0812">Transmembrane</keyword>
<organism evidence="2 3">
    <name type="scientific">Trema orientale</name>
    <name type="common">Charcoal tree</name>
    <name type="synonym">Celtis orientalis</name>
    <dbReference type="NCBI Taxonomy" id="63057"/>
    <lineage>
        <taxon>Eukaryota</taxon>
        <taxon>Viridiplantae</taxon>
        <taxon>Streptophyta</taxon>
        <taxon>Embryophyta</taxon>
        <taxon>Tracheophyta</taxon>
        <taxon>Spermatophyta</taxon>
        <taxon>Magnoliopsida</taxon>
        <taxon>eudicotyledons</taxon>
        <taxon>Gunneridae</taxon>
        <taxon>Pentapetalae</taxon>
        <taxon>rosids</taxon>
        <taxon>fabids</taxon>
        <taxon>Rosales</taxon>
        <taxon>Cannabaceae</taxon>
        <taxon>Trema</taxon>
    </lineage>
</organism>
<accession>A0A2P5FGW7</accession>
<comment type="caution">
    <text evidence="2">The sequence shown here is derived from an EMBL/GenBank/DDBJ whole genome shotgun (WGS) entry which is preliminary data.</text>
</comment>
<evidence type="ECO:0000313" key="3">
    <source>
        <dbReference type="Proteomes" id="UP000237000"/>
    </source>
</evidence>
<feature type="non-terminal residue" evidence="2">
    <location>
        <position position="284"/>
    </location>
</feature>
<dbReference type="AlphaFoldDB" id="A0A2P5FGW7"/>
<sequence>MTTFQVVNDTEQYLSSTEVNHDHSPCLSYTRTISSILWIVLGVALFSAGVFMLVLDSGIPFLPGVSITTVSTTVHDVDVDVDDNRIAADLDVGIRFINRAEKSMIFDHLAASASASRGSHYHNIAKTNAVMPFELGGEDDPSSDRTVLLRLKNVTLGVDSWDVVGDGIDQEEYAGKRSGFTSVDFVLTSNVTYRGKAAWLIKRRMPIDVACSTLKVPFSFSANNSMESWTNYKASDYDYCEAEGLVRDPNSICPSPKASRCDICDIFVIGRNFEICGGSGGIGL</sequence>
<evidence type="ECO:0000313" key="2">
    <source>
        <dbReference type="EMBL" id="PON97016.1"/>
    </source>
</evidence>
<proteinExistence type="predicted"/>
<reference evidence="3" key="1">
    <citation type="submission" date="2016-06" db="EMBL/GenBank/DDBJ databases">
        <title>Parallel loss of symbiosis genes in relatives of nitrogen-fixing non-legume Parasponia.</title>
        <authorList>
            <person name="Van Velzen R."/>
            <person name="Holmer R."/>
            <person name="Bu F."/>
            <person name="Rutten L."/>
            <person name="Van Zeijl A."/>
            <person name="Liu W."/>
            <person name="Santuari L."/>
            <person name="Cao Q."/>
            <person name="Sharma T."/>
            <person name="Shen D."/>
            <person name="Roswanjaya Y."/>
            <person name="Wardhani T."/>
            <person name="Kalhor M.S."/>
            <person name="Jansen J."/>
            <person name="Van den Hoogen J."/>
            <person name="Gungor B."/>
            <person name="Hartog M."/>
            <person name="Hontelez J."/>
            <person name="Verver J."/>
            <person name="Yang W.-C."/>
            <person name="Schijlen E."/>
            <person name="Repin R."/>
            <person name="Schilthuizen M."/>
            <person name="Schranz E."/>
            <person name="Heidstra R."/>
            <person name="Miyata K."/>
            <person name="Fedorova E."/>
            <person name="Kohlen W."/>
            <person name="Bisseling T."/>
            <person name="Smit S."/>
            <person name="Geurts R."/>
        </authorList>
    </citation>
    <scope>NUCLEOTIDE SEQUENCE [LARGE SCALE GENOMIC DNA]</scope>
    <source>
        <strain evidence="3">cv. RG33-2</strain>
    </source>
</reference>
<protein>
    <submittedName>
        <fullName evidence="2">Uncharacterized protein</fullName>
    </submittedName>
</protein>
<keyword evidence="1" id="KW-0472">Membrane</keyword>
<name>A0A2P5FGW7_TREOI</name>